<dbReference type="PANTHER" id="PTHR47552">
    <property type="entry name" value="PHOSPHORIBOSYLFORMYLGLYCINAMIDINE SYNTHASE SUBUNIT PURQ"/>
    <property type="match status" value="1"/>
</dbReference>
<name>A0A5P1X2W2_9LACO</name>
<dbReference type="EC" id="6.3.5.3" evidence="8"/>
<keyword evidence="7 8" id="KW-0315">Glutamine amidotransferase</keyword>
<dbReference type="OrthoDB" id="9804441at2"/>
<keyword evidence="1 8" id="KW-0963">Cytoplasm</keyword>
<keyword evidence="6 8" id="KW-0067">ATP-binding</keyword>
<dbReference type="PIRSF" id="PIRSF001586">
    <property type="entry name" value="FGAM_synth_I"/>
    <property type="match status" value="1"/>
</dbReference>
<dbReference type="NCBIfam" id="NF002957">
    <property type="entry name" value="PRK03619.1"/>
    <property type="match status" value="1"/>
</dbReference>
<proteinExistence type="inferred from homology"/>
<dbReference type="EMBL" id="CP043939">
    <property type="protein sequence ID" value="QER66801.1"/>
    <property type="molecule type" value="Genomic_DNA"/>
</dbReference>
<feature type="active site" description="Nucleophile" evidence="8">
    <location>
        <position position="87"/>
    </location>
</feature>
<dbReference type="EC" id="3.5.1.2" evidence="8"/>
<evidence type="ECO:0000256" key="4">
    <source>
        <dbReference type="ARBA" id="ARBA00022755"/>
    </source>
</evidence>
<evidence type="ECO:0000313" key="10">
    <source>
        <dbReference type="Proteomes" id="UP000325295"/>
    </source>
</evidence>
<keyword evidence="3 8" id="KW-0547">Nucleotide-binding</keyword>
<comment type="catalytic activity">
    <reaction evidence="8">
        <text>N(2)-formyl-N(1)-(5-phospho-beta-D-ribosyl)glycinamide + L-glutamine + ATP + H2O = 2-formamido-N(1)-(5-O-phospho-beta-D-ribosyl)acetamidine + L-glutamate + ADP + phosphate + H(+)</text>
        <dbReference type="Rhea" id="RHEA:17129"/>
        <dbReference type="ChEBI" id="CHEBI:15377"/>
        <dbReference type="ChEBI" id="CHEBI:15378"/>
        <dbReference type="ChEBI" id="CHEBI:29985"/>
        <dbReference type="ChEBI" id="CHEBI:30616"/>
        <dbReference type="ChEBI" id="CHEBI:43474"/>
        <dbReference type="ChEBI" id="CHEBI:58359"/>
        <dbReference type="ChEBI" id="CHEBI:147286"/>
        <dbReference type="ChEBI" id="CHEBI:147287"/>
        <dbReference type="ChEBI" id="CHEBI:456216"/>
        <dbReference type="EC" id="6.3.5.3"/>
    </reaction>
</comment>
<dbReference type="SUPFAM" id="SSF52317">
    <property type="entry name" value="Class I glutamine amidotransferase-like"/>
    <property type="match status" value="1"/>
</dbReference>
<comment type="catalytic activity">
    <reaction evidence="8">
        <text>L-glutamine + H2O = L-glutamate + NH4(+)</text>
        <dbReference type="Rhea" id="RHEA:15889"/>
        <dbReference type="ChEBI" id="CHEBI:15377"/>
        <dbReference type="ChEBI" id="CHEBI:28938"/>
        <dbReference type="ChEBI" id="CHEBI:29985"/>
        <dbReference type="ChEBI" id="CHEBI:58359"/>
        <dbReference type="EC" id="3.5.1.2"/>
    </reaction>
</comment>
<dbReference type="GO" id="GO:0006189">
    <property type="term" value="P:'de novo' IMP biosynthetic process"/>
    <property type="evidence" value="ECO:0007669"/>
    <property type="project" value="UniProtKB-UniRule"/>
</dbReference>
<dbReference type="PANTHER" id="PTHR47552:SF1">
    <property type="entry name" value="PHOSPHORIBOSYLFORMYLGLYCINAMIDINE SYNTHASE SUBUNIT PURQ"/>
    <property type="match status" value="1"/>
</dbReference>
<dbReference type="GO" id="GO:0005524">
    <property type="term" value="F:ATP binding"/>
    <property type="evidence" value="ECO:0007669"/>
    <property type="project" value="UniProtKB-KW"/>
</dbReference>
<dbReference type="SMART" id="SM01211">
    <property type="entry name" value="GATase_5"/>
    <property type="match status" value="1"/>
</dbReference>
<evidence type="ECO:0000256" key="7">
    <source>
        <dbReference type="ARBA" id="ARBA00022962"/>
    </source>
</evidence>
<dbReference type="Gene3D" id="3.40.50.880">
    <property type="match status" value="1"/>
</dbReference>
<evidence type="ECO:0000256" key="8">
    <source>
        <dbReference type="HAMAP-Rule" id="MF_00421"/>
    </source>
</evidence>
<evidence type="ECO:0000256" key="3">
    <source>
        <dbReference type="ARBA" id="ARBA00022741"/>
    </source>
</evidence>
<comment type="function">
    <text evidence="8">Part of the phosphoribosylformylglycinamidine synthase complex involved in the purines biosynthetic pathway. Catalyzes the ATP-dependent conversion of formylglycinamide ribonucleotide (FGAR) and glutamine to yield formylglycinamidine ribonucleotide (FGAM) and glutamate. The FGAM synthase complex is composed of three subunits. PurQ produces an ammonia molecule by converting glutamine to glutamate. PurL transfers the ammonia molecule to FGAR to form FGAM in an ATP-dependent manner. PurS interacts with PurQ and PurL and is thought to assist in the transfer of the ammonia molecule from PurQ to PurL.</text>
</comment>
<evidence type="ECO:0000256" key="2">
    <source>
        <dbReference type="ARBA" id="ARBA00022598"/>
    </source>
</evidence>
<dbReference type="GO" id="GO:0004642">
    <property type="term" value="F:phosphoribosylformylglycinamidine synthase activity"/>
    <property type="evidence" value="ECO:0007669"/>
    <property type="project" value="UniProtKB-UniRule"/>
</dbReference>
<evidence type="ECO:0000256" key="5">
    <source>
        <dbReference type="ARBA" id="ARBA00022801"/>
    </source>
</evidence>
<evidence type="ECO:0000256" key="6">
    <source>
        <dbReference type="ARBA" id="ARBA00022840"/>
    </source>
</evidence>
<dbReference type="InterPro" id="IPR010075">
    <property type="entry name" value="PRibForGlyAmidine_synth_PurQ"/>
</dbReference>
<keyword evidence="10" id="KW-1185">Reference proteome</keyword>
<evidence type="ECO:0000313" key="9">
    <source>
        <dbReference type="EMBL" id="QER66801.1"/>
    </source>
</evidence>
<evidence type="ECO:0000256" key="1">
    <source>
        <dbReference type="ARBA" id="ARBA00022490"/>
    </source>
</evidence>
<dbReference type="AlphaFoldDB" id="A0A5P1X2W2"/>
<comment type="subcellular location">
    <subcellularLocation>
        <location evidence="8">Cytoplasm</location>
    </subcellularLocation>
</comment>
<dbReference type="InterPro" id="IPR029062">
    <property type="entry name" value="Class_I_gatase-like"/>
</dbReference>
<dbReference type="HAMAP" id="MF_00421">
    <property type="entry name" value="PurQ"/>
    <property type="match status" value="1"/>
</dbReference>
<dbReference type="NCBIfam" id="TIGR01737">
    <property type="entry name" value="FGAM_synth_I"/>
    <property type="match status" value="1"/>
</dbReference>
<feature type="active site" evidence="8">
    <location>
        <position position="197"/>
    </location>
</feature>
<dbReference type="CDD" id="cd01740">
    <property type="entry name" value="GATase1_FGAR_AT"/>
    <property type="match status" value="1"/>
</dbReference>
<dbReference type="GO" id="GO:0004359">
    <property type="term" value="F:glutaminase activity"/>
    <property type="evidence" value="ECO:0007669"/>
    <property type="project" value="UniProtKB-EC"/>
</dbReference>
<sequence>MKYAVIRFPGSNCDWDMFYVLRDQLHVEPIFVDYRETELPEDVAAVLVPGGFSYGDYLRSGAIARFAPIMTDVKRFAGEGKPVLGICNGFQILTEARLLPGGLRKNQHLEFVCQQQELFVQNNQTAFSNQFEQGEKVMMPVAHGDGNYYCDEATLQQLKDNHQIVLTYSENPNGSIDDIAGIVNEQGNVMGMMPHPERASEDILGGTDGLRLFQSFVENQQLQK</sequence>
<dbReference type="Proteomes" id="UP000325295">
    <property type="component" value="Chromosome"/>
</dbReference>
<comment type="pathway">
    <text evidence="8">Purine metabolism; IMP biosynthesis via de novo pathway; 5-amino-1-(5-phospho-D-ribosyl)imidazole from N(2)-formyl-N(1)-(5-phospho-D-ribosyl)glycinamide: step 1/2.</text>
</comment>
<dbReference type="GO" id="GO:0005737">
    <property type="term" value="C:cytoplasm"/>
    <property type="evidence" value="ECO:0007669"/>
    <property type="project" value="UniProtKB-SubCell"/>
</dbReference>
<dbReference type="RefSeq" id="WP_150203526.1">
    <property type="nucleotide sequence ID" value="NZ_CAUQTN010000002.1"/>
</dbReference>
<keyword evidence="4 8" id="KW-0658">Purine biosynthesis</keyword>
<comment type="subunit">
    <text evidence="8">Part of the FGAM synthase complex composed of 1 PurL, 1 PurQ and 2 PurS subunits.</text>
</comment>
<accession>A0A5P1X2W2</accession>
<feature type="active site" evidence="8">
    <location>
        <position position="195"/>
    </location>
</feature>
<gene>
    <name evidence="8 9" type="primary">purQ</name>
    <name evidence="9" type="ORF">F0161_02225</name>
</gene>
<reference evidence="9 10" key="1">
    <citation type="submission" date="2019-09" db="EMBL/GenBank/DDBJ databases">
        <title>Complete Genome Sequence of Lactobacillus nenjiangensis SH-Y15, isolated from sauerkraut.</title>
        <authorList>
            <person name="Yang H."/>
        </authorList>
    </citation>
    <scope>NUCLEOTIDE SEQUENCE [LARGE SCALE GENOMIC DNA]</scope>
    <source>
        <strain evidence="9 10">SH-Y15</strain>
    </source>
</reference>
<dbReference type="Pfam" id="PF13507">
    <property type="entry name" value="GATase_5"/>
    <property type="match status" value="1"/>
</dbReference>
<dbReference type="UniPathway" id="UPA00074">
    <property type="reaction ID" value="UER00128"/>
</dbReference>
<protein>
    <recommendedName>
        <fullName evidence="8">Phosphoribosylformylglycinamidine synthase subunit PurQ</fullName>
        <shortName evidence="8">FGAM synthase</shortName>
        <ecNumber evidence="8">6.3.5.3</ecNumber>
    </recommendedName>
    <alternativeName>
        <fullName evidence="8">Formylglycinamide ribonucleotide amidotransferase subunit I</fullName>
        <shortName evidence="8">FGAR amidotransferase I</shortName>
        <shortName evidence="8">FGAR-AT I</shortName>
    </alternativeName>
    <alternativeName>
        <fullName evidence="8">Glutaminase PurQ</fullName>
        <ecNumber evidence="8">3.5.1.2</ecNumber>
    </alternativeName>
    <alternativeName>
        <fullName evidence="8">Phosphoribosylformylglycinamidine synthase subunit I</fullName>
    </alternativeName>
</protein>
<dbReference type="KEGG" id="lnn:F0161_02225"/>
<keyword evidence="2 8" id="KW-0436">Ligase</keyword>
<keyword evidence="5 8" id="KW-0378">Hydrolase</keyword>
<organism evidence="9 10">
    <name type="scientific">Paucilactobacillus nenjiangensis</name>
    <dbReference type="NCBI Taxonomy" id="1296540"/>
    <lineage>
        <taxon>Bacteria</taxon>
        <taxon>Bacillati</taxon>
        <taxon>Bacillota</taxon>
        <taxon>Bacilli</taxon>
        <taxon>Lactobacillales</taxon>
        <taxon>Lactobacillaceae</taxon>
        <taxon>Paucilactobacillus</taxon>
    </lineage>
</organism>
<dbReference type="PROSITE" id="PS51273">
    <property type="entry name" value="GATASE_TYPE_1"/>
    <property type="match status" value="1"/>
</dbReference>